<evidence type="ECO:0000313" key="1">
    <source>
        <dbReference type="EMBL" id="KAG9499073.1"/>
    </source>
</evidence>
<dbReference type="RefSeq" id="XP_044678073.1">
    <property type="nucleotide sequence ID" value="XM_044827479.1"/>
</dbReference>
<sequence>MPPYPAELKTWWLGIGYEALKQLVNGESDDLDSRQCGFAQQMQTRLLAFDNDQTIQASIQTAWPAIRAARGVDYDANSRKNSKYIASNIFRKPHDGGIDFERAMDGLGYLDAIEIRRLRLLEATHAAMETISPTESQLQMLQELDRTSTANFRLLHAGFRAFILIEELTKDPECRKEIPQIMGIFNALVPSDVFLEDEDDVDPTPHSPGLRDSVRFSVFEHLMSDQPFSPQQQEIIKMKLSGWCEVPGYPQARDAMVRYCEEFKKLEGVCLAIMSDLERKSFRVGPYHVSSTTSSTVFNTDNSRSSGFSANTTQSASAIFTLATSNDNQGSAPTTPLSPWVVSTSHPLLKGMPGREMSPAKTDGALFSQDLSASPVLSYPDNLSKTEFFQHPFTRKLDMLPVEQATLGLVLPREIDSRDF</sequence>
<dbReference type="KEGG" id="fmu:J7337_009884"/>
<accession>A0A9P8IN76</accession>
<gene>
    <name evidence="1" type="ORF">J7337_009884</name>
</gene>
<comment type="caution">
    <text evidence="1">The sequence shown here is derived from an EMBL/GenBank/DDBJ whole genome shotgun (WGS) entry which is preliminary data.</text>
</comment>
<reference evidence="1" key="1">
    <citation type="journal article" date="2021" name="Mol. Plant Microbe Interact.">
        <title>Telomere to telomere genome assembly of Fusarium musae F31, causal agent of crown rot disease of banana.</title>
        <authorList>
            <person name="Degradi L."/>
            <person name="Tava V."/>
            <person name="Kunova A."/>
            <person name="Cortesi P."/>
            <person name="Saracchi M."/>
            <person name="Pasquali M."/>
        </authorList>
    </citation>
    <scope>NUCLEOTIDE SEQUENCE</scope>
    <source>
        <strain evidence="1">F31</strain>
    </source>
</reference>
<protein>
    <submittedName>
        <fullName evidence="1">Uncharacterized protein</fullName>
    </submittedName>
</protein>
<dbReference type="EMBL" id="JAHBCI010000007">
    <property type="protein sequence ID" value="KAG9499073.1"/>
    <property type="molecule type" value="Genomic_DNA"/>
</dbReference>
<organism evidence="1 2">
    <name type="scientific">Fusarium musae</name>
    <dbReference type="NCBI Taxonomy" id="1042133"/>
    <lineage>
        <taxon>Eukaryota</taxon>
        <taxon>Fungi</taxon>
        <taxon>Dikarya</taxon>
        <taxon>Ascomycota</taxon>
        <taxon>Pezizomycotina</taxon>
        <taxon>Sordariomycetes</taxon>
        <taxon>Hypocreomycetidae</taxon>
        <taxon>Hypocreales</taxon>
        <taxon>Nectriaceae</taxon>
        <taxon>Fusarium</taxon>
    </lineage>
</organism>
<dbReference type="GeneID" id="68317740"/>
<name>A0A9P8IN76_9HYPO</name>
<dbReference type="Proteomes" id="UP000827133">
    <property type="component" value="Unassembled WGS sequence"/>
</dbReference>
<evidence type="ECO:0000313" key="2">
    <source>
        <dbReference type="Proteomes" id="UP000827133"/>
    </source>
</evidence>
<proteinExistence type="predicted"/>
<dbReference type="AlphaFoldDB" id="A0A9P8IN76"/>
<keyword evidence="2" id="KW-1185">Reference proteome</keyword>